<dbReference type="PANTHER" id="PTHR30508">
    <property type="entry name" value="FES CLUSTER ASSEMBLY PROTEIN SUF"/>
    <property type="match status" value="1"/>
</dbReference>
<dbReference type="NCBIfam" id="TIGR01980">
    <property type="entry name" value="sufB"/>
    <property type="match status" value="1"/>
</dbReference>
<dbReference type="EMBL" id="JACHMC010000001">
    <property type="protein sequence ID" value="MBB4882695.1"/>
    <property type="molecule type" value="Genomic_DNA"/>
</dbReference>
<feature type="domain" description="SUF system FeS cluster assembly SufBD N-terminal" evidence="3">
    <location>
        <begin position="161"/>
        <end position="224"/>
    </location>
</feature>
<dbReference type="Pfam" id="PF01458">
    <property type="entry name" value="SUFBD_core"/>
    <property type="match status" value="1"/>
</dbReference>
<sequence>MTDQIIQQDSSQTVDPGVINEILEKNPELNAIGAYQYGWADSDTAGQTARRGLNEDVVKDISAKKDEPEWMTTLRLKALKYFDRKPMPAWGPDLSGIDFDNIKYFVRSTEGQAKTWDDLPEDIRNTYERLGIPEAERDRLVAGVAAQYESEVVYHQIREDLEEQGVVFLDTDTALKEHPEIFEEYFGTVIPVGDNKFASLNTAVWSGGSFVYVPKGVHVEIPLQAYFRINTENMGQFERTLIIADEDSYVHYIEGCTAPIYNSDSLHSAVVEIVVKKNARVRYTTIQNWSTNVYNLVTKRAVVEAGGTMEWIDGNIGSKVTMKYPAVYLTGEHATGETLSVAFAGKDQHQDTGSKMVHMAPNTSSSIVSKSVARNGGRAAYRGLVQVSEGAKGSANSVVCDALLVDTVSRSDTYPYIDIREDDVTLGHEATVSRVSEEQLFYLMSRGLSEDEAMAMIVRGFIEPIARELPMEYALELNKLIELQMEGSVG</sequence>
<evidence type="ECO:0000259" key="2">
    <source>
        <dbReference type="Pfam" id="PF01458"/>
    </source>
</evidence>
<dbReference type="RefSeq" id="WP_135027550.1">
    <property type="nucleotide sequence ID" value="NZ_BMLA01000001.1"/>
</dbReference>
<dbReference type="Pfam" id="PF19295">
    <property type="entry name" value="SufBD_N"/>
    <property type="match status" value="1"/>
</dbReference>
<dbReference type="SUPFAM" id="SSF101960">
    <property type="entry name" value="Stabilizer of iron transporter SufD"/>
    <property type="match status" value="1"/>
</dbReference>
<keyword evidence="5" id="KW-1185">Reference proteome</keyword>
<feature type="domain" description="SUF system FeS cluster assembly SufBD core" evidence="2">
    <location>
        <begin position="227"/>
        <end position="461"/>
    </location>
</feature>
<evidence type="ECO:0000259" key="3">
    <source>
        <dbReference type="Pfam" id="PF19295"/>
    </source>
</evidence>
<evidence type="ECO:0000313" key="5">
    <source>
        <dbReference type="Proteomes" id="UP000560081"/>
    </source>
</evidence>
<protein>
    <submittedName>
        <fullName evidence="4">Fe-S cluster assembly protein SufB</fullName>
    </submittedName>
</protein>
<dbReference type="GO" id="GO:0016226">
    <property type="term" value="P:iron-sulfur cluster assembly"/>
    <property type="evidence" value="ECO:0007669"/>
    <property type="project" value="InterPro"/>
</dbReference>
<proteinExistence type="inferred from homology"/>
<dbReference type="AlphaFoldDB" id="A0A4Y8X3Q8"/>
<reference evidence="4 5" key="1">
    <citation type="submission" date="2020-08" db="EMBL/GenBank/DDBJ databases">
        <title>Sequencing the genomes of 1000 actinobacteria strains.</title>
        <authorList>
            <person name="Klenk H.-P."/>
        </authorList>
    </citation>
    <scope>NUCLEOTIDE SEQUENCE [LARGE SCALE GENOMIC DNA]</scope>
    <source>
        <strain evidence="4 5">DSM 19079</strain>
    </source>
</reference>
<dbReference type="InterPro" id="IPR037284">
    <property type="entry name" value="SUF_FeS_clus_asmbl_SufBD_sf"/>
</dbReference>
<organism evidence="4 5">
    <name type="scientific">Micrococcus flavus</name>
    <dbReference type="NCBI Taxonomy" id="384602"/>
    <lineage>
        <taxon>Bacteria</taxon>
        <taxon>Bacillati</taxon>
        <taxon>Actinomycetota</taxon>
        <taxon>Actinomycetes</taxon>
        <taxon>Micrococcales</taxon>
        <taxon>Micrococcaceae</taxon>
        <taxon>Micrococcus</taxon>
    </lineage>
</organism>
<gene>
    <name evidence="4" type="ORF">BJ976_001046</name>
</gene>
<dbReference type="InterPro" id="IPR010231">
    <property type="entry name" value="SUF_FeS_clus_asmbl_SufB"/>
</dbReference>
<accession>A0A4Y8X3Q8</accession>
<comment type="similarity">
    <text evidence="1">Belongs to the iron-sulfur cluster assembly SufBD family.</text>
</comment>
<evidence type="ECO:0000256" key="1">
    <source>
        <dbReference type="ARBA" id="ARBA00043967"/>
    </source>
</evidence>
<comment type="caution">
    <text evidence="4">The sequence shown here is derived from an EMBL/GenBank/DDBJ whole genome shotgun (WGS) entry which is preliminary data.</text>
</comment>
<dbReference type="InterPro" id="IPR055346">
    <property type="entry name" value="Fe-S_cluster_assembly_SufBD"/>
</dbReference>
<dbReference type="InterPro" id="IPR045595">
    <property type="entry name" value="SufBD_N"/>
</dbReference>
<dbReference type="InterPro" id="IPR000825">
    <property type="entry name" value="SUF_FeS_clus_asmbl_SufBD_core"/>
</dbReference>
<evidence type="ECO:0000313" key="4">
    <source>
        <dbReference type="EMBL" id="MBB4882695.1"/>
    </source>
</evidence>
<dbReference type="Proteomes" id="UP000560081">
    <property type="component" value="Unassembled WGS sequence"/>
</dbReference>
<name>A0A4Y8X3Q8_9MICC</name>
<dbReference type="PANTHER" id="PTHR30508:SF1">
    <property type="entry name" value="UPF0051 PROTEIN ABCI8, CHLOROPLASTIC-RELATED"/>
    <property type="match status" value="1"/>
</dbReference>
<dbReference type="OrthoDB" id="9803529at2"/>